<keyword evidence="2" id="KW-0812">Transmembrane</keyword>
<evidence type="ECO:0000256" key="2">
    <source>
        <dbReference type="SAM" id="Phobius"/>
    </source>
</evidence>
<evidence type="ECO:0000256" key="1">
    <source>
        <dbReference type="SAM" id="MobiDB-lite"/>
    </source>
</evidence>
<dbReference type="EMBL" id="VSRR010000780">
    <property type="protein sequence ID" value="MPC19554.1"/>
    <property type="molecule type" value="Genomic_DNA"/>
</dbReference>
<comment type="caution">
    <text evidence="3">The sequence shown here is derived from an EMBL/GenBank/DDBJ whole genome shotgun (WGS) entry which is preliminary data.</text>
</comment>
<keyword evidence="2" id="KW-0472">Membrane</keyword>
<evidence type="ECO:0000313" key="4">
    <source>
        <dbReference type="Proteomes" id="UP000324222"/>
    </source>
</evidence>
<reference evidence="3 4" key="1">
    <citation type="submission" date="2019-05" db="EMBL/GenBank/DDBJ databases">
        <title>Another draft genome of Portunus trituberculatus and its Hox gene families provides insights of decapod evolution.</title>
        <authorList>
            <person name="Jeong J.-H."/>
            <person name="Song I."/>
            <person name="Kim S."/>
            <person name="Choi T."/>
            <person name="Kim D."/>
            <person name="Ryu S."/>
            <person name="Kim W."/>
        </authorList>
    </citation>
    <scope>NUCLEOTIDE SEQUENCE [LARGE SCALE GENOMIC DNA]</scope>
    <source>
        <tissue evidence="3">Muscle</tissue>
    </source>
</reference>
<feature type="region of interest" description="Disordered" evidence="1">
    <location>
        <begin position="66"/>
        <end position="111"/>
    </location>
</feature>
<organism evidence="3 4">
    <name type="scientific">Portunus trituberculatus</name>
    <name type="common">Swimming crab</name>
    <name type="synonym">Neptunus trituberculatus</name>
    <dbReference type="NCBI Taxonomy" id="210409"/>
    <lineage>
        <taxon>Eukaryota</taxon>
        <taxon>Metazoa</taxon>
        <taxon>Ecdysozoa</taxon>
        <taxon>Arthropoda</taxon>
        <taxon>Crustacea</taxon>
        <taxon>Multicrustacea</taxon>
        <taxon>Malacostraca</taxon>
        <taxon>Eumalacostraca</taxon>
        <taxon>Eucarida</taxon>
        <taxon>Decapoda</taxon>
        <taxon>Pleocyemata</taxon>
        <taxon>Brachyura</taxon>
        <taxon>Eubrachyura</taxon>
        <taxon>Portunoidea</taxon>
        <taxon>Portunidae</taxon>
        <taxon>Portuninae</taxon>
        <taxon>Portunus</taxon>
    </lineage>
</organism>
<proteinExistence type="predicted"/>
<dbReference type="Proteomes" id="UP000324222">
    <property type="component" value="Unassembled WGS sequence"/>
</dbReference>
<keyword evidence="4" id="KW-1185">Reference proteome</keyword>
<accession>A0A5B7DE75</accession>
<dbReference type="AlphaFoldDB" id="A0A5B7DE75"/>
<evidence type="ECO:0000313" key="3">
    <source>
        <dbReference type="EMBL" id="MPC19554.1"/>
    </source>
</evidence>
<feature type="transmembrane region" description="Helical" evidence="2">
    <location>
        <begin position="12"/>
        <end position="34"/>
    </location>
</feature>
<protein>
    <submittedName>
        <fullName evidence="3">Uncharacterized protein</fullName>
    </submittedName>
</protein>
<sequence length="111" mass="10900">MSRPMGHRGRTITVGVPIAIVDTAGVPVAVVGTAGVPKAIVGAAGISMAIVVISGVPNAIMGAAGIPTTPPDPTPTSPTTSAMAGPIQDKAPPLVTSKTTTHSTLITRIQS</sequence>
<keyword evidence="2" id="KW-1133">Transmembrane helix</keyword>
<feature type="compositionally biased region" description="Low complexity" evidence="1">
    <location>
        <begin position="96"/>
        <end position="111"/>
    </location>
</feature>
<feature type="transmembrane region" description="Helical" evidence="2">
    <location>
        <begin position="40"/>
        <end position="60"/>
    </location>
</feature>
<gene>
    <name evidence="3" type="ORF">E2C01_012471</name>
</gene>
<name>A0A5B7DE75_PORTR</name>